<accession>W4G000</accession>
<reference evidence="2" key="1">
    <citation type="submission" date="2013-12" db="EMBL/GenBank/DDBJ databases">
        <title>The Genome Sequence of Aphanomyces astaci APO3.</title>
        <authorList>
            <consortium name="The Broad Institute Genomics Platform"/>
            <person name="Russ C."/>
            <person name="Tyler B."/>
            <person name="van West P."/>
            <person name="Dieguez-Uribeondo J."/>
            <person name="Young S.K."/>
            <person name="Zeng Q."/>
            <person name="Gargeya S."/>
            <person name="Fitzgerald M."/>
            <person name="Abouelleil A."/>
            <person name="Alvarado L."/>
            <person name="Chapman S.B."/>
            <person name="Gainer-Dewar J."/>
            <person name="Goldberg J."/>
            <person name="Griggs A."/>
            <person name="Gujja S."/>
            <person name="Hansen M."/>
            <person name="Howarth C."/>
            <person name="Imamovic A."/>
            <person name="Ireland A."/>
            <person name="Larimer J."/>
            <person name="McCowan C."/>
            <person name="Murphy C."/>
            <person name="Pearson M."/>
            <person name="Poon T.W."/>
            <person name="Priest M."/>
            <person name="Roberts A."/>
            <person name="Saif S."/>
            <person name="Shea T."/>
            <person name="Sykes S."/>
            <person name="Wortman J."/>
            <person name="Nusbaum C."/>
            <person name="Birren B."/>
        </authorList>
    </citation>
    <scope>NUCLEOTIDE SEQUENCE [LARGE SCALE GENOMIC DNA]</scope>
    <source>
        <strain evidence="2">APO3</strain>
    </source>
</reference>
<dbReference type="AlphaFoldDB" id="W4G000"/>
<sequence>MGASDRVHIFNSSRPPEGGYPDSLIATTKPPEDELRRMHGIVCLLLADGTFDVAEQLLQASVDLFMEQQQAADDGHGNVDARFGIMTGIGTAYAKNGQHQDP</sequence>
<proteinExistence type="predicted"/>
<dbReference type="RefSeq" id="XP_009837804.1">
    <property type="nucleotide sequence ID" value="XM_009839502.1"/>
</dbReference>
<dbReference type="EMBL" id="KI913153">
    <property type="protein sequence ID" value="ETV72576.1"/>
    <property type="molecule type" value="Genomic_DNA"/>
</dbReference>
<organism evidence="2">
    <name type="scientific">Aphanomyces astaci</name>
    <name type="common">Crayfish plague agent</name>
    <dbReference type="NCBI Taxonomy" id="112090"/>
    <lineage>
        <taxon>Eukaryota</taxon>
        <taxon>Sar</taxon>
        <taxon>Stramenopiles</taxon>
        <taxon>Oomycota</taxon>
        <taxon>Saprolegniomycetes</taxon>
        <taxon>Saprolegniales</taxon>
        <taxon>Verrucalvaceae</taxon>
        <taxon>Aphanomyces</taxon>
    </lineage>
</organism>
<dbReference type="GeneID" id="20814336"/>
<evidence type="ECO:0000256" key="1">
    <source>
        <dbReference type="SAM" id="MobiDB-lite"/>
    </source>
</evidence>
<evidence type="ECO:0000313" key="2">
    <source>
        <dbReference type="EMBL" id="ETV72576.1"/>
    </source>
</evidence>
<feature type="region of interest" description="Disordered" evidence="1">
    <location>
        <begin position="1"/>
        <end position="23"/>
    </location>
</feature>
<gene>
    <name evidence="2" type="ORF">H257_12340</name>
</gene>
<dbReference type="VEuPathDB" id="FungiDB:H257_12340"/>
<protein>
    <submittedName>
        <fullName evidence="2">Uncharacterized protein</fullName>
    </submittedName>
</protein>
<name>W4G000_APHAT</name>